<dbReference type="Proteomes" id="UP001362999">
    <property type="component" value="Unassembled WGS sequence"/>
</dbReference>
<reference evidence="3 4" key="1">
    <citation type="journal article" date="2024" name="J Genomics">
        <title>Draft genome sequencing and assembly of Favolaschia claudopus CIRM-BRFM 2984 isolated from oak limbs.</title>
        <authorList>
            <person name="Navarro D."/>
            <person name="Drula E."/>
            <person name="Chaduli D."/>
            <person name="Cazenave R."/>
            <person name="Ahrendt S."/>
            <person name="Wang J."/>
            <person name="Lipzen A."/>
            <person name="Daum C."/>
            <person name="Barry K."/>
            <person name="Grigoriev I.V."/>
            <person name="Favel A."/>
            <person name="Rosso M.N."/>
            <person name="Martin F."/>
        </authorList>
    </citation>
    <scope>NUCLEOTIDE SEQUENCE [LARGE SCALE GENOMIC DNA]</scope>
    <source>
        <strain evidence="3 4">CIRM-BRFM 2984</strain>
    </source>
</reference>
<gene>
    <name evidence="3" type="ORF">R3P38DRAFT_3509141</name>
</gene>
<keyword evidence="4" id="KW-1185">Reference proteome</keyword>
<evidence type="ECO:0000256" key="2">
    <source>
        <dbReference type="SAM" id="SignalP"/>
    </source>
</evidence>
<sequence length="405" mass="45264">MAWFWMRLTTCCLLTVVCAANDWSTPCFHGDCSYDIPSSSEVSGLLRVQSIINFEKWGAADAISDITPAAGWTILDCEKGALSQDVRLVCHDSSGCPHLAQSTGSVGKLVWVWEHAAVTYLSRWRPGRGAMGCARMNPLPHSVTASSNCADLESGLVINEKIKGGWVGEAERCEVGTFVSAESWHWTKEMMVVEERERSGSDRPLSAAVTKRHTVFPGSDSVGVGARRGDILEPLAPRAWGDGVREDEPKTETPRRGQPTRPRLTHKKRRLPNQAANFSSRANISFEFKSEFLVTCHDSPRESARVIAKIWFVNVAKSNMTVENEVGISLTLEWYNTEDRRIDAETRSREVIVMGCGVCSSSSQSTGARQWRKRCLKEKDKEFYGKYQQDRSGQWMWLQAQDYCA</sequence>
<evidence type="ECO:0000256" key="1">
    <source>
        <dbReference type="SAM" id="MobiDB-lite"/>
    </source>
</evidence>
<feature type="compositionally biased region" description="Basic and acidic residues" evidence="1">
    <location>
        <begin position="243"/>
        <end position="255"/>
    </location>
</feature>
<keyword evidence="2" id="KW-0732">Signal</keyword>
<comment type="caution">
    <text evidence="3">The sequence shown here is derived from an EMBL/GenBank/DDBJ whole genome shotgun (WGS) entry which is preliminary data.</text>
</comment>
<accession>A0AAV9Z2W0</accession>
<feature type="region of interest" description="Disordered" evidence="1">
    <location>
        <begin position="238"/>
        <end position="273"/>
    </location>
</feature>
<feature type="signal peptide" evidence="2">
    <location>
        <begin position="1"/>
        <end position="19"/>
    </location>
</feature>
<feature type="chain" id="PRO_5043384701" evidence="2">
    <location>
        <begin position="20"/>
        <end position="405"/>
    </location>
</feature>
<name>A0AAV9Z2W0_9AGAR</name>
<dbReference type="EMBL" id="JAWWNJ010000245">
    <property type="protein sequence ID" value="KAK6967038.1"/>
    <property type="molecule type" value="Genomic_DNA"/>
</dbReference>
<evidence type="ECO:0000313" key="3">
    <source>
        <dbReference type="EMBL" id="KAK6967038.1"/>
    </source>
</evidence>
<evidence type="ECO:0000313" key="4">
    <source>
        <dbReference type="Proteomes" id="UP001362999"/>
    </source>
</evidence>
<proteinExistence type="predicted"/>
<organism evidence="3 4">
    <name type="scientific">Favolaschia claudopus</name>
    <dbReference type="NCBI Taxonomy" id="2862362"/>
    <lineage>
        <taxon>Eukaryota</taxon>
        <taxon>Fungi</taxon>
        <taxon>Dikarya</taxon>
        <taxon>Basidiomycota</taxon>
        <taxon>Agaricomycotina</taxon>
        <taxon>Agaricomycetes</taxon>
        <taxon>Agaricomycetidae</taxon>
        <taxon>Agaricales</taxon>
        <taxon>Marasmiineae</taxon>
        <taxon>Mycenaceae</taxon>
        <taxon>Favolaschia</taxon>
    </lineage>
</organism>
<dbReference type="AlphaFoldDB" id="A0AAV9Z2W0"/>
<protein>
    <submittedName>
        <fullName evidence="3">Uncharacterized protein</fullName>
    </submittedName>
</protein>